<gene>
    <name evidence="5" type="ORF">Cfor_02756</name>
</gene>
<keyword evidence="2" id="KW-0732">Signal</keyword>
<feature type="domain" description="Peptidase M12A" evidence="4">
    <location>
        <begin position="97"/>
        <end position="297"/>
    </location>
</feature>
<keyword evidence="6" id="KW-1185">Reference proteome</keyword>
<dbReference type="GO" id="GO:0006508">
    <property type="term" value="P:proteolysis"/>
    <property type="evidence" value="ECO:0007669"/>
    <property type="project" value="UniProtKB-KW"/>
</dbReference>
<dbReference type="OrthoDB" id="291007at2759"/>
<dbReference type="InterPro" id="IPR024079">
    <property type="entry name" value="MetalloPept_cat_dom_sf"/>
</dbReference>
<dbReference type="PROSITE" id="PS51864">
    <property type="entry name" value="ASTACIN"/>
    <property type="match status" value="1"/>
</dbReference>
<keyword evidence="1 2" id="KW-0482">Metalloprotease</keyword>
<dbReference type="SUPFAM" id="SSF55486">
    <property type="entry name" value="Metalloproteases ('zincins'), catalytic domain"/>
    <property type="match status" value="1"/>
</dbReference>
<dbReference type="PANTHER" id="PTHR10127">
    <property type="entry name" value="DISCOIDIN, CUB, EGF, LAMININ , AND ZINC METALLOPROTEASE DOMAIN CONTAINING"/>
    <property type="match status" value="1"/>
</dbReference>
<dbReference type="Pfam" id="PF01400">
    <property type="entry name" value="Astacin"/>
    <property type="match status" value="1"/>
</dbReference>
<dbReference type="InterPro" id="IPR006026">
    <property type="entry name" value="Peptidase_Metallo"/>
</dbReference>
<comment type="caution">
    <text evidence="1">Lacks conserved residue(s) required for the propagation of feature annotation.</text>
</comment>
<protein>
    <recommendedName>
        <fullName evidence="2">Metalloendopeptidase</fullName>
        <ecNumber evidence="2">3.4.24.-</ecNumber>
    </recommendedName>
</protein>
<dbReference type="InParanoid" id="A0A6L2PR54"/>
<feature type="compositionally biased region" description="Basic and acidic residues" evidence="3">
    <location>
        <begin position="414"/>
        <end position="425"/>
    </location>
</feature>
<dbReference type="InterPro" id="IPR001506">
    <property type="entry name" value="Peptidase_M12A"/>
</dbReference>
<feature type="disulfide bond" evidence="1">
    <location>
        <begin position="163"/>
        <end position="185"/>
    </location>
</feature>
<dbReference type="GO" id="GO:0004222">
    <property type="term" value="F:metalloendopeptidase activity"/>
    <property type="evidence" value="ECO:0007669"/>
    <property type="project" value="UniProtKB-UniRule"/>
</dbReference>
<dbReference type="SMART" id="SM00235">
    <property type="entry name" value="ZnMc"/>
    <property type="match status" value="1"/>
</dbReference>
<feature type="binding site" evidence="1">
    <location>
        <position position="193"/>
    </location>
    <ligand>
        <name>Zn(2+)</name>
        <dbReference type="ChEBI" id="CHEBI:29105"/>
        <note>catalytic</note>
    </ligand>
</feature>
<comment type="cofactor">
    <cofactor evidence="1 2">
        <name>Zn(2+)</name>
        <dbReference type="ChEBI" id="CHEBI:29105"/>
    </cofactor>
    <text evidence="1 2">Binds 1 zinc ion per subunit.</text>
</comment>
<feature type="binding site" evidence="1">
    <location>
        <position position="203"/>
    </location>
    <ligand>
        <name>Zn(2+)</name>
        <dbReference type="ChEBI" id="CHEBI:29105"/>
        <note>catalytic</note>
    </ligand>
</feature>
<keyword evidence="1" id="KW-1015">Disulfide bond</keyword>
<feature type="active site" evidence="1">
    <location>
        <position position="194"/>
    </location>
</feature>
<keyword evidence="1 2" id="KW-0645">Protease</keyword>
<dbReference type="CDD" id="cd04280">
    <property type="entry name" value="ZnMc_astacin_like"/>
    <property type="match status" value="1"/>
</dbReference>
<dbReference type="PANTHER" id="PTHR10127:SF850">
    <property type="entry name" value="METALLOENDOPEPTIDASE"/>
    <property type="match status" value="1"/>
</dbReference>
<sequence>MFIRCCLLLVAAGYLKSVEANVVLANVGRAHRSVEQEGKDVTAAGQSTSTRSSYFTSVPPPVYVAHQAPAPVVDIEEGNYFEGDIILRPEQQLNPKQLLEGKTLRLLWPNRVLYYDYSDEFQDQQKDIIEQAIYDLQRETCVRFVRRTTEPTYILLRNTNHGCASQVGYHPTANGIDLYLSSPGCLRTGTIQHELLHALGFWHEHTRPDRDAFISIFWDNIIPGRELNFRARTRYEPHEWLPYDYSSVMHYRAIAFSKDHLSATIVPKDRRAFFSIGQRVRYSPMDLAKLNVLYNCSSSYSKGDDVHSPLSEAGKDIASEQNLLSESLIEKGTLSAKSEKDWLSKSGTENNTFPLESGKDLIAKLRLENKTSSLGSEEDSSSEGLFSKPGLEKKTSPPQSKEDISSEGLFSDSGQEKKTLPRESVEDTSSADSPSKPKAKREICVSNFKNYLPSEENFFYTSERGYFIR</sequence>
<feature type="disulfide bond" evidence="1">
    <location>
        <begin position="141"/>
        <end position="296"/>
    </location>
</feature>
<dbReference type="AlphaFoldDB" id="A0A6L2PR54"/>
<accession>A0A6L2PR54</accession>
<dbReference type="EMBL" id="BLKM01005568">
    <property type="protein sequence ID" value="GFG34734.1"/>
    <property type="molecule type" value="Genomic_DNA"/>
</dbReference>
<keyword evidence="1 2" id="KW-0479">Metal-binding</keyword>
<evidence type="ECO:0000256" key="3">
    <source>
        <dbReference type="SAM" id="MobiDB-lite"/>
    </source>
</evidence>
<name>A0A6L2PR54_COPFO</name>
<feature type="chain" id="PRO_5027141579" description="Metalloendopeptidase" evidence="2">
    <location>
        <begin position="21"/>
        <end position="469"/>
    </location>
</feature>
<keyword evidence="1 2" id="KW-0862">Zinc</keyword>
<evidence type="ECO:0000259" key="4">
    <source>
        <dbReference type="PROSITE" id="PS51864"/>
    </source>
</evidence>
<organism evidence="5 6">
    <name type="scientific">Coptotermes formosanus</name>
    <name type="common">Formosan subterranean termite</name>
    <dbReference type="NCBI Taxonomy" id="36987"/>
    <lineage>
        <taxon>Eukaryota</taxon>
        <taxon>Metazoa</taxon>
        <taxon>Ecdysozoa</taxon>
        <taxon>Arthropoda</taxon>
        <taxon>Hexapoda</taxon>
        <taxon>Insecta</taxon>
        <taxon>Pterygota</taxon>
        <taxon>Neoptera</taxon>
        <taxon>Polyneoptera</taxon>
        <taxon>Dictyoptera</taxon>
        <taxon>Blattodea</taxon>
        <taxon>Blattoidea</taxon>
        <taxon>Termitoidae</taxon>
        <taxon>Rhinotermitidae</taxon>
        <taxon>Coptotermes</taxon>
    </lineage>
</organism>
<feature type="compositionally biased region" description="Basic and acidic residues" evidence="3">
    <location>
        <begin position="390"/>
        <end position="404"/>
    </location>
</feature>
<dbReference type="Proteomes" id="UP000502823">
    <property type="component" value="Unassembled WGS sequence"/>
</dbReference>
<feature type="signal peptide" evidence="2">
    <location>
        <begin position="1"/>
        <end position="20"/>
    </location>
</feature>
<evidence type="ECO:0000313" key="6">
    <source>
        <dbReference type="Proteomes" id="UP000502823"/>
    </source>
</evidence>
<comment type="caution">
    <text evidence="5">The sequence shown here is derived from an EMBL/GenBank/DDBJ whole genome shotgun (WGS) entry which is preliminary data.</text>
</comment>
<dbReference type="InterPro" id="IPR034035">
    <property type="entry name" value="Astacin-like_dom"/>
</dbReference>
<proteinExistence type="predicted"/>
<evidence type="ECO:0000256" key="2">
    <source>
        <dbReference type="RuleBase" id="RU361183"/>
    </source>
</evidence>
<evidence type="ECO:0000313" key="5">
    <source>
        <dbReference type="EMBL" id="GFG34734.1"/>
    </source>
</evidence>
<evidence type="ECO:0000256" key="1">
    <source>
        <dbReference type="PROSITE-ProRule" id="PRU01211"/>
    </source>
</evidence>
<feature type="binding site" evidence="1">
    <location>
        <position position="197"/>
    </location>
    <ligand>
        <name>Zn(2+)</name>
        <dbReference type="ChEBI" id="CHEBI:29105"/>
        <note>catalytic</note>
    </ligand>
</feature>
<feature type="region of interest" description="Disordered" evidence="3">
    <location>
        <begin position="372"/>
        <end position="440"/>
    </location>
</feature>
<keyword evidence="1 2" id="KW-0378">Hydrolase</keyword>
<reference evidence="6" key="1">
    <citation type="submission" date="2020-01" db="EMBL/GenBank/DDBJ databases">
        <title>Draft genome sequence of the Termite Coptotermes fromosanus.</title>
        <authorList>
            <person name="Itakura S."/>
            <person name="Yosikawa Y."/>
            <person name="Umezawa K."/>
        </authorList>
    </citation>
    <scope>NUCLEOTIDE SEQUENCE [LARGE SCALE GENOMIC DNA]</scope>
</reference>
<dbReference type="PRINTS" id="PR00480">
    <property type="entry name" value="ASTACIN"/>
</dbReference>
<dbReference type="GO" id="GO:0008270">
    <property type="term" value="F:zinc ion binding"/>
    <property type="evidence" value="ECO:0007669"/>
    <property type="project" value="UniProtKB-UniRule"/>
</dbReference>
<dbReference type="Gene3D" id="3.40.390.10">
    <property type="entry name" value="Collagenase (Catalytic Domain)"/>
    <property type="match status" value="1"/>
</dbReference>
<dbReference type="EC" id="3.4.24.-" evidence="2"/>